<gene>
    <name evidence="1" type="ORF">S12H4_47152</name>
</gene>
<reference evidence="1" key="1">
    <citation type="journal article" date="2014" name="Front. Microbiol.">
        <title>High frequency of phylogenetically diverse reductive dehalogenase-homologous genes in deep subseafloor sedimentary metagenomes.</title>
        <authorList>
            <person name="Kawai M."/>
            <person name="Futagami T."/>
            <person name="Toyoda A."/>
            <person name="Takaki Y."/>
            <person name="Nishi S."/>
            <person name="Hori S."/>
            <person name="Arai W."/>
            <person name="Tsubouchi T."/>
            <person name="Morono Y."/>
            <person name="Uchiyama I."/>
            <person name="Ito T."/>
            <person name="Fujiyama A."/>
            <person name="Inagaki F."/>
            <person name="Takami H."/>
        </authorList>
    </citation>
    <scope>NUCLEOTIDE SEQUENCE</scope>
    <source>
        <strain evidence="1">Expedition CK06-06</strain>
    </source>
</reference>
<protein>
    <submittedName>
        <fullName evidence="1">Uncharacterized protein</fullName>
    </submittedName>
</protein>
<feature type="non-terminal residue" evidence="1">
    <location>
        <position position="1"/>
    </location>
</feature>
<evidence type="ECO:0000313" key="1">
    <source>
        <dbReference type="EMBL" id="GAJ08259.1"/>
    </source>
</evidence>
<accession>X1TSK9</accession>
<dbReference type="AlphaFoldDB" id="X1TSK9"/>
<dbReference type="EMBL" id="BARW01029328">
    <property type="protein sequence ID" value="GAJ08259.1"/>
    <property type="molecule type" value="Genomic_DNA"/>
</dbReference>
<proteinExistence type="predicted"/>
<organism evidence="1">
    <name type="scientific">marine sediment metagenome</name>
    <dbReference type="NCBI Taxonomy" id="412755"/>
    <lineage>
        <taxon>unclassified sequences</taxon>
        <taxon>metagenomes</taxon>
        <taxon>ecological metagenomes</taxon>
    </lineage>
</organism>
<sequence>GKIPAGEIPPFVPVMDHLPPPGPDYEGIPVRVKLPSEEIPSGKKTELFVCVPNSQDQYEWVELSEST</sequence>
<comment type="caution">
    <text evidence="1">The sequence shown here is derived from an EMBL/GenBank/DDBJ whole genome shotgun (WGS) entry which is preliminary data.</text>
</comment>
<name>X1TSK9_9ZZZZ</name>